<dbReference type="AlphaFoldDB" id="A0A067QGN7"/>
<gene>
    <name evidence="2" type="ORF">JAAARDRAFT_189974</name>
</gene>
<dbReference type="InterPro" id="IPR036770">
    <property type="entry name" value="Ankyrin_rpt-contain_sf"/>
</dbReference>
<dbReference type="Proteomes" id="UP000027265">
    <property type="component" value="Unassembled WGS sequence"/>
</dbReference>
<dbReference type="STRING" id="933084.A0A067QGN7"/>
<dbReference type="SUPFAM" id="SSF48403">
    <property type="entry name" value="Ankyrin repeat"/>
    <property type="match status" value="1"/>
</dbReference>
<dbReference type="InParanoid" id="A0A067QGN7"/>
<dbReference type="Gene3D" id="1.25.40.20">
    <property type="entry name" value="Ankyrin repeat-containing domain"/>
    <property type="match status" value="1"/>
</dbReference>
<dbReference type="EMBL" id="KL197711">
    <property type="protein sequence ID" value="KDQ62682.1"/>
    <property type="molecule type" value="Genomic_DNA"/>
</dbReference>
<reference evidence="3" key="1">
    <citation type="journal article" date="2014" name="Proc. Natl. Acad. Sci. U.S.A.">
        <title>Extensive sampling of basidiomycete genomes demonstrates inadequacy of the white-rot/brown-rot paradigm for wood decay fungi.</title>
        <authorList>
            <person name="Riley R."/>
            <person name="Salamov A.A."/>
            <person name="Brown D.W."/>
            <person name="Nagy L.G."/>
            <person name="Floudas D."/>
            <person name="Held B.W."/>
            <person name="Levasseur A."/>
            <person name="Lombard V."/>
            <person name="Morin E."/>
            <person name="Otillar R."/>
            <person name="Lindquist E.A."/>
            <person name="Sun H."/>
            <person name="LaButti K.M."/>
            <person name="Schmutz J."/>
            <person name="Jabbour D."/>
            <person name="Luo H."/>
            <person name="Baker S.E."/>
            <person name="Pisabarro A.G."/>
            <person name="Walton J.D."/>
            <person name="Blanchette R.A."/>
            <person name="Henrissat B."/>
            <person name="Martin F."/>
            <person name="Cullen D."/>
            <person name="Hibbett D.S."/>
            <person name="Grigoriev I.V."/>
        </authorList>
    </citation>
    <scope>NUCLEOTIDE SEQUENCE [LARGE SCALE GENOMIC DNA]</scope>
    <source>
        <strain evidence="3">MUCL 33604</strain>
    </source>
</reference>
<feature type="compositionally biased region" description="Acidic residues" evidence="1">
    <location>
        <begin position="636"/>
        <end position="667"/>
    </location>
</feature>
<proteinExistence type="predicted"/>
<feature type="region of interest" description="Disordered" evidence="1">
    <location>
        <begin position="632"/>
        <end position="669"/>
    </location>
</feature>
<dbReference type="HOGENOM" id="CLU_461560_0_0_1"/>
<organism evidence="2 3">
    <name type="scientific">Jaapia argillacea MUCL 33604</name>
    <dbReference type="NCBI Taxonomy" id="933084"/>
    <lineage>
        <taxon>Eukaryota</taxon>
        <taxon>Fungi</taxon>
        <taxon>Dikarya</taxon>
        <taxon>Basidiomycota</taxon>
        <taxon>Agaricomycotina</taxon>
        <taxon>Agaricomycetes</taxon>
        <taxon>Agaricomycetidae</taxon>
        <taxon>Jaapiales</taxon>
        <taxon>Jaapiaceae</taxon>
        <taxon>Jaapia</taxon>
    </lineage>
</organism>
<protein>
    <recommendedName>
        <fullName evidence="4">N-acetyltransferase domain-containing protein</fullName>
    </recommendedName>
</protein>
<name>A0A067QGN7_9AGAM</name>
<sequence length="730" mass="82628">MASPRSSTSSIDLSSDSLAIRFSLKPHHTHPSILEYVTLRLVDSLLGHVSTLRALRVNRYRVQDQFHSILDLEDDPGVSALATKLFDKFGCMRPVHLQHPWLRGTGCWGAELNDGKIVYIQDITVNERFRGQGIGYTTLQSFIRSDFVTSRDWVFCHPSPIPETRTTMRERLQLTPLCTKLFRNSGFRRIGRTSYLAYAPKPSHPSRRLFPIDDIQRSSELLFYSNHPNLILDAYEDIPPSSLVYHPNLDAKDEEEESAYPIHYAISTIKDTSITPILKQVYASHPEVMVRMQDGRGESVLHAAVRWGNVVAVRTLLDLRATKVRGVGLGKRKDPVEMLLNNRDNVDGLTPLELCRDLMECERSRVELGGGEWSGYERKWLWIEVMLKKALGVDCGEEVKVVRGEEKGFGISEMEYVKRNKWGCTCGSCLDGWLSPRMRERLREQAAVVYDTMGDVLEDRHLWDLICDNPQHDIALPYVPPRLIQPIVVKTFYKGLRLLFFAIHYLLEDTHPNHKSPIRPLGPLTPTPNTILDNLEYEDGSFGFGFGFVEMQAFDYFLKSGGFVEFGLDAVCGMAKEGMGSVWERGVVPCQKVVTFSPPPPLVLGRERRKVREVGEKMRRVRRDSDSGVAIWFSSSEDEDSDDEDEDDELSLTECGDQDEKEGEADAELPRCANDLEFGLVRARLGLSSSVRWGPYVEAEEFDVDVDGVTKLGTGGDDSEGEFDSGFYAW</sequence>
<keyword evidence="3" id="KW-1185">Reference proteome</keyword>
<evidence type="ECO:0000256" key="1">
    <source>
        <dbReference type="SAM" id="MobiDB-lite"/>
    </source>
</evidence>
<accession>A0A067QGN7</accession>
<dbReference type="OrthoDB" id="508139at2759"/>
<evidence type="ECO:0000313" key="2">
    <source>
        <dbReference type="EMBL" id="KDQ62682.1"/>
    </source>
</evidence>
<evidence type="ECO:0008006" key="4">
    <source>
        <dbReference type="Google" id="ProtNLM"/>
    </source>
</evidence>
<evidence type="ECO:0000313" key="3">
    <source>
        <dbReference type="Proteomes" id="UP000027265"/>
    </source>
</evidence>